<proteinExistence type="predicted"/>
<dbReference type="InterPro" id="IPR013103">
    <property type="entry name" value="RVT_2"/>
</dbReference>
<feature type="compositionally biased region" description="Acidic residues" evidence="1">
    <location>
        <begin position="653"/>
        <end position="664"/>
    </location>
</feature>
<dbReference type="SUPFAM" id="SSF56672">
    <property type="entry name" value="DNA/RNA polymerases"/>
    <property type="match status" value="1"/>
</dbReference>
<feature type="region of interest" description="Disordered" evidence="1">
    <location>
        <begin position="650"/>
        <end position="681"/>
    </location>
</feature>
<feature type="compositionally biased region" description="Basic and acidic residues" evidence="1">
    <location>
        <begin position="132"/>
        <end position="152"/>
    </location>
</feature>
<evidence type="ECO:0000313" key="4">
    <source>
        <dbReference type="Proteomes" id="UP001054252"/>
    </source>
</evidence>
<reference evidence="3 4" key="1">
    <citation type="journal article" date="2021" name="Commun. Biol.">
        <title>The genome of Shorea leprosula (Dipterocarpaceae) highlights the ecological relevance of drought in aseasonal tropical rainforests.</title>
        <authorList>
            <person name="Ng K.K.S."/>
            <person name="Kobayashi M.J."/>
            <person name="Fawcett J.A."/>
            <person name="Hatakeyama M."/>
            <person name="Paape T."/>
            <person name="Ng C.H."/>
            <person name="Ang C.C."/>
            <person name="Tnah L.H."/>
            <person name="Lee C.T."/>
            <person name="Nishiyama T."/>
            <person name="Sese J."/>
            <person name="O'Brien M.J."/>
            <person name="Copetti D."/>
            <person name="Mohd Noor M.I."/>
            <person name="Ong R.C."/>
            <person name="Putra M."/>
            <person name="Sireger I.Z."/>
            <person name="Indrioko S."/>
            <person name="Kosugi Y."/>
            <person name="Izuno A."/>
            <person name="Isagi Y."/>
            <person name="Lee S.L."/>
            <person name="Shimizu K.K."/>
        </authorList>
    </citation>
    <scope>NUCLEOTIDE SEQUENCE [LARGE SCALE GENOMIC DNA]</scope>
    <source>
        <strain evidence="3">214</strain>
    </source>
</reference>
<protein>
    <recommendedName>
        <fullName evidence="2">Reverse transcriptase Ty1/copia-type domain-containing protein</fullName>
    </recommendedName>
</protein>
<feature type="compositionally biased region" description="Basic and acidic residues" evidence="1">
    <location>
        <begin position="47"/>
        <end position="57"/>
    </location>
</feature>
<evidence type="ECO:0000313" key="3">
    <source>
        <dbReference type="EMBL" id="GKV17686.1"/>
    </source>
</evidence>
<evidence type="ECO:0000256" key="1">
    <source>
        <dbReference type="SAM" id="MobiDB-lite"/>
    </source>
</evidence>
<gene>
    <name evidence="3" type="ORF">SLEP1_g28155</name>
</gene>
<dbReference type="InterPro" id="IPR043502">
    <property type="entry name" value="DNA/RNA_pol_sf"/>
</dbReference>
<organism evidence="3 4">
    <name type="scientific">Rubroshorea leprosula</name>
    <dbReference type="NCBI Taxonomy" id="152421"/>
    <lineage>
        <taxon>Eukaryota</taxon>
        <taxon>Viridiplantae</taxon>
        <taxon>Streptophyta</taxon>
        <taxon>Embryophyta</taxon>
        <taxon>Tracheophyta</taxon>
        <taxon>Spermatophyta</taxon>
        <taxon>Magnoliopsida</taxon>
        <taxon>eudicotyledons</taxon>
        <taxon>Gunneridae</taxon>
        <taxon>Pentapetalae</taxon>
        <taxon>rosids</taxon>
        <taxon>malvids</taxon>
        <taxon>Malvales</taxon>
        <taxon>Dipterocarpaceae</taxon>
        <taxon>Rubroshorea</taxon>
    </lineage>
</organism>
<feature type="domain" description="Reverse transcriptase Ty1/copia-type" evidence="2">
    <location>
        <begin position="213"/>
        <end position="456"/>
    </location>
</feature>
<dbReference type="Pfam" id="PF07727">
    <property type="entry name" value="RVT_2"/>
    <property type="match status" value="1"/>
</dbReference>
<feature type="region of interest" description="Disordered" evidence="1">
    <location>
        <begin position="124"/>
        <end position="158"/>
    </location>
</feature>
<dbReference type="EMBL" id="BPVZ01000048">
    <property type="protein sequence ID" value="GKV17686.1"/>
    <property type="molecule type" value="Genomic_DNA"/>
</dbReference>
<dbReference type="PANTHER" id="PTHR11439:SF483">
    <property type="entry name" value="PEPTIDE SYNTHASE GLIP-LIKE, PUTATIVE (AFU_ORTHOLOGUE AFUA_3G12920)-RELATED"/>
    <property type="match status" value="1"/>
</dbReference>
<feature type="region of interest" description="Disordered" evidence="1">
    <location>
        <begin position="47"/>
        <end position="110"/>
    </location>
</feature>
<dbReference type="Proteomes" id="UP001054252">
    <property type="component" value="Unassembled WGS sequence"/>
</dbReference>
<feature type="compositionally biased region" description="Basic and acidic residues" evidence="1">
    <location>
        <begin position="64"/>
        <end position="82"/>
    </location>
</feature>
<comment type="caution">
    <text evidence="3">The sequence shown here is derived from an EMBL/GenBank/DDBJ whole genome shotgun (WGS) entry which is preliminary data.</text>
</comment>
<accession>A0AAV5JZ83</accession>
<keyword evidence="4" id="KW-1185">Reference proteome</keyword>
<name>A0AAV5JZ83_9ROSI</name>
<sequence length="740" mass="84454">MAIEESKDLNTLKLEDHIGKLMTYEIKVQGYGGVEIIEKKKKDVAFKASNQKEKSEDDASDVQQDGHYRNECPKLKKGEKKDKKSMKKKAFAATWNDDETSSTESESSLEKGVANLCVMAQEDSNNDEEDKHEELQQTHELREPTFPRERSYVKGNEILGDPSKGVITKSHAHNTCAFIAFISQIEPNNLDDSLNDPNWMMAMQEELAQFERNKVWNLVSRPKDHPIIGTKWVFRNKLDENGIVVRNKARLVAKGYCQEEGNDFDETFAPVARLEAIRMLLAVACFKGFTLYQMDVKSAFLNGYIQEEVYVEQPLSFEDPSSPNHVYKLSKALYGLKQAPRAWYERLSSFLLENGFSRGRVDTTLFVKNKGQDILIVEIYVDDIVFGATDDFLCQEFSKAMQGEFEMSMMGELNFFLGLQIKQSKEGICINQSKYTKEMLKKFGMETCKPIATPMSTLINLDKDEGGKPIDPKLYRSMIGSLLYLTASRPDIMFSVCLCARFQACSKESHLIVVKRIFSVAVGISLSWLQEGLEVKGNKWVVLAPVVNLKKKRKGSKSYVLASDLPWFDYLFNGKRVNLRRYIFWSIIKPYSPTTGLPRGAVITKLAKRNNIDLTSFRFGTVPGGTTLTKASFKKLDCLFRNGIWIKKGEQEGHEEEGDTDQEMAEQGAEEHEDDSPRPFRVSMQRINRETMELMIFEMQQLHTDFYGFWTEMGGRMTNMEGKLDQLVNHFFPPPPPDAT</sequence>
<dbReference type="PANTHER" id="PTHR11439">
    <property type="entry name" value="GAG-POL-RELATED RETROTRANSPOSON"/>
    <property type="match status" value="1"/>
</dbReference>
<evidence type="ECO:0000259" key="2">
    <source>
        <dbReference type="Pfam" id="PF07727"/>
    </source>
</evidence>
<dbReference type="AlphaFoldDB" id="A0AAV5JZ83"/>